<keyword evidence="1" id="KW-1133">Transmembrane helix</keyword>
<accession>A0A4Q9ML86</accession>
<feature type="transmembrane region" description="Helical" evidence="1">
    <location>
        <begin position="200"/>
        <end position="225"/>
    </location>
</feature>
<feature type="transmembrane region" description="Helical" evidence="1">
    <location>
        <begin position="48"/>
        <end position="69"/>
    </location>
</feature>
<feature type="transmembrane region" description="Helical" evidence="1">
    <location>
        <begin position="161"/>
        <end position="184"/>
    </location>
</feature>
<feature type="transmembrane region" description="Helical" evidence="1">
    <location>
        <begin position="119"/>
        <end position="141"/>
    </location>
</feature>
<dbReference type="Proteomes" id="UP000292957">
    <property type="component" value="Unassembled WGS sequence"/>
</dbReference>
<evidence type="ECO:0000313" key="3">
    <source>
        <dbReference type="EMBL" id="TBU27777.1"/>
    </source>
</evidence>
<organism evidence="3">
    <name type="scientific">Dichomitus squalens</name>
    <dbReference type="NCBI Taxonomy" id="114155"/>
    <lineage>
        <taxon>Eukaryota</taxon>
        <taxon>Fungi</taxon>
        <taxon>Dikarya</taxon>
        <taxon>Basidiomycota</taxon>
        <taxon>Agaricomycotina</taxon>
        <taxon>Agaricomycetes</taxon>
        <taxon>Polyporales</taxon>
        <taxon>Polyporaceae</taxon>
        <taxon>Dichomitus</taxon>
    </lineage>
</organism>
<protein>
    <recommendedName>
        <fullName evidence="2">DUF6534 domain-containing protein</fullName>
    </recommendedName>
</protein>
<feature type="transmembrane region" description="Helical" evidence="1">
    <location>
        <begin position="89"/>
        <end position="107"/>
    </location>
</feature>
<dbReference type="OrthoDB" id="2953893at2759"/>
<name>A0A4Q9ML86_9APHY</name>
<feature type="domain" description="DUF6534" evidence="2">
    <location>
        <begin position="168"/>
        <end position="254"/>
    </location>
</feature>
<dbReference type="PANTHER" id="PTHR40465">
    <property type="entry name" value="CHROMOSOME 1, WHOLE GENOME SHOTGUN SEQUENCE"/>
    <property type="match status" value="1"/>
</dbReference>
<sequence length="329" mass="35868">MNTTHNVASLAGPQILGEYLNWGLMGVLCVQVYMYHILFPNDRRSTRAFVYIIFAVEWTQTLIIMDDAFDKYAYNFGGVNKLVELRNAWLSGPLLGGVVGAAVQLFYARRIWVLSKSRLLVGIVSVLSLTQGAAGIAGGVLLKHRSGVQAALKSDKALLGISIWMGGSALADILIAVSMTILLLKSRSGLREMDTIVKKIILLVIESGTLTAAVAVVGVVLFAALPGTIYYEFPAVILAKLYANTMVTSLNNRAFLAIQNQSSATNNGSTKPDTIFNRMFRTTTATDAMATTINSVRVDVLNEAHFDPSFPNYEMDTYTRVRAPLKPHN</sequence>
<reference evidence="3" key="1">
    <citation type="submission" date="2019-01" db="EMBL/GenBank/DDBJ databases">
        <title>Draft genome sequences of three monokaryotic isolates of the white-rot basidiomycete fungus Dichomitus squalens.</title>
        <authorList>
            <consortium name="DOE Joint Genome Institute"/>
            <person name="Lopez S.C."/>
            <person name="Andreopoulos B."/>
            <person name="Pangilinan J."/>
            <person name="Lipzen A."/>
            <person name="Riley R."/>
            <person name="Ahrendt S."/>
            <person name="Ng V."/>
            <person name="Barry K."/>
            <person name="Daum C."/>
            <person name="Grigoriev I.V."/>
            <person name="Hilden K.S."/>
            <person name="Makela M.R."/>
            <person name="de Vries R.P."/>
        </authorList>
    </citation>
    <scope>NUCLEOTIDE SEQUENCE [LARGE SCALE GENOMIC DNA]</scope>
    <source>
        <strain evidence="3">OM18370.1</strain>
    </source>
</reference>
<proteinExistence type="predicted"/>
<keyword evidence="1" id="KW-0812">Transmembrane</keyword>
<dbReference type="PANTHER" id="PTHR40465:SF1">
    <property type="entry name" value="DUF6534 DOMAIN-CONTAINING PROTEIN"/>
    <property type="match status" value="1"/>
</dbReference>
<dbReference type="AlphaFoldDB" id="A0A4Q9ML86"/>
<dbReference type="EMBL" id="ML143428">
    <property type="protein sequence ID" value="TBU27777.1"/>
    <property type="molecule type" value="Genomic_DNA"/>
</dbReference>
<dbReference type="Pfam" id="PF20152">
    <property type="entry name" value="DUF6534"/>
    <property type="match status" value="1"/>
</dbReference>
<evidence type="ECO:0000259" key="2">
    <source>
        <dbReference type="Pfam" id="PF20152"/>
    </source>
</evidence>
<keyword evidence="1" id="KW-0472">Membrane</keyword>
<gene>
    <name evidence="3" type="ORF">BD311DRAFT_365070</name>
</gene>
<dbReference type="InterPro" id="IPR045339">
    <property type="entry name" value="DUF6534"/>
</dbReference>
<evidence type="ECO:0000256" key="1">
    <source>
        <dbReference type="SAM" id="Phobius"/>
    </source>
</evidence>
<feature type="transmembrane region" description="Helical" evidence="1">
    <location>
        <begin position="19"/>
        <end position="36"/>
    </location>
</feature>